<dbReference type="EMBL" id="KV784364">
    <property type="protein sequence ID" value="OEU12517.1"/>
    <property type="molecule type" value="Genomic_DNA"/>
</dbReference>
<protein>
    <submittedName>
        <fullName evidence="2">Uncharacterized protein</fullName>
    </submittedName>
</protein>
<evidence type="ECO:0000313" key="2">
    <source>
        <dbReference type="EMBL" id="OEU12517.1"/>
    </source>
</evidence>
<evidence type="ECO:0000313" key="3">
    <source>
        <dbReference type="Proteomes" id="UP000095751"/>
    </source>
</evidence>
<accession>A0A1E7F301</accession>
<dbReference type="Proteomes" id="UP000095751">
    <property type="component" value="Unassembled WGS sequence"/>
</dbReference>
<feature type="compositionally biased region" description="Low complexity" evidence="1">
    <location>
        <begin position="374"/>
        <end position="387"/>
    </location>
</feature>
<dbReference type="AlphaFoldDB" id="A0A1E7F301"/>
<name>A0A1E7F301_9STRA</name>
<dbReference type="InParanoid" id="A0A1E7F301"/>
<reference evidence="2 3" key="1">
    <citation type="submission" date="2016-09" db="EMBL/GenBank/DDBJ databases">
        <title>Extensive genetic diversity and differential bi-allelic expression allows diatom success in the polar Southern Ocean.</title>
        <authorList>
            <consortium name="DOE Joint Genome Institute"/>
            <person name="Mock T."/>
            <person name="Otillar R.P."/>
            <person name="Strauss J."/>
            <person name="Dupont C."/>
            <person name="Frickenhaus S."/>
            <person name="Maumus F."/>
            <person name="Mcmullan M."/>
            <person name="Sanges R."/>
            <person name="Schmutz J."/>
            <person name="Toseland A."/>
            <person name="Valas R."/>
            <person name="Veluchamy A."/>
            <person name="Ward B.J."/>
            <person name="Allen A."/>
            <person name="Barry K."/>
            <person name="Falciatore A."/>
            <person name="Ferrante M."/>
            <person name="Fortunato A.E."/>
            <person name="Gloeckner G."/>
            <person name="Gruber A."/>
            <person name="Hipkin R."/>
            <person name="Janech M."/>
            <person name="Kroth P."/>
            <person name="Leese F."/>
            <person name="Lindquist E."/>
            <person name="Lyon B.R."/>
            <person name="Martin J."/>
            <person name="Mayer C."/>
            <person name="Parker M."/>
            <person name="Quesneville H."/>
            <person name="Raymond J."/>
            <person name="Uhlig C."/>
            <person name="Valentin K.U."/>
            <person name="Worden A.Z."/>
            <person name="Armbrust E.V."/>
            <person name="Bowler C."/>
            <person name="Green B."/>
            <person name="Moulton V."/>
            <person name="Van Oosterhout C."/>
            <person name="Grigoriev I."/>
        </authorList>
    </citation>
    <scope>NUCLEOTIDE SEQUENCE [LARGE SCALE GENOMIC DNA]</scope>
    <source>
        <strain evidence="2 3">CCMP1102</strain>
    </source>
</reference>
<feature type="compositionally biased region" description="Low complexity" evidence="1">
    <location>
        <begin position="402"/>
        <end position="411"/>
    </location>
</feature>
<feature type="region of interest" description="Disordered" evidence="1">
    <location>
        <begin position="374"/>
        <end position="411"/>
    </location>
</feature>
<sequence length="427" mass="48729">MMYIFWTVGNDIDAQRKGVATVFLFDPSFPQIPHHKGAGVISPQDNWLISVRLSAIHICTPDTPFFRLRRRFLTMAIGSHNRARLKLHLGTAVELMYKLQAYGIPIDSIPLTCTGKIKLTNMRQWLRLRHMIEDQEKRATTATIRNYNSSSSDSDFNSNSSITIITPNDNNILVEAPYLNDVLFKQGNSYTGQPGNNILRSLIESKVKQHYENTTKKYKPNRMNQVERKALILHILDEFEHTYHGRFVNWHRSNTMSDYWWVILHNSNESRDDQKVIFSKVEPLFRKINTKIHQQYEQLSHKVFGQSIHKTNSTPNQKSSNIIQYKNSNNNSSLMIIDADPPRPITITTTTVTTTTATTIKQNGGTFLFHSLDGNGKQNNNNKTQGGLLSLHHSDDNRAMPSSSLSSSFDTTSSECFGMKFLPCYGD</sequence>
<dbReference type="KEGG" id="fcy:FRACYDRAFT_243767"/>
<keyword evidence="3" id="KW-1185">Reference proteome</keyword>
<evidence type="ECO:0000256" key="1">
    <source>
        <dbReference type="SAM" id="MobiDB-lite"/>
    </source>
</evidence>
<gene>
    <name evidence="2" type="ORF">FRACYDRAFT_243767</name>
</gene>
<organism evidence="2 3">
    <name type="scientific">Fragilariopsis cylindrus CCMP1102</name>
    <dbReference type="NCBI Taxonomy" id="635003"/>
    <lineage>
        <taxon>Eukaryota</taxon>
        <taxon>Sar</taxon>
        <taxon>Stramenopiles</taxon>
        <taxon>Ochrophyta</taxon>
        <taxon>Bacillariophyta</taxon>
        <taxon>Bacillariophyceae</taxon>
        <taxon>Bacillariophycidae</taxon>
        <taxon>Bacillariales</taxon>
        <taxon>Bacillariaceae</taxon>
        <taxon>Fragilariopsis</taxon>
    </lineage>
</organism>
<proteinExistence type="predicted"/>